<evidence type="ECO:0000256" key="2">
    <source>
        <dbReference type="ARBA" id="ARBA00022898"/>
    </source>
</evidence>
<evidence type="ECO:0000259" key="7">
    <source>
        <dbReference type="PROSITE" id="PS50949"/>
    </source>
</evidence>
<dbReference type="InterPro" id="IPR015421">
    <property type="entry name" value="PyrdxlP-dep_Trfase_major"/>
</dbReference>
<evidence type="ECO:0000256" key="1">
    <source>
        <dbReference type="ARBA" id="ARBA00005384"/>
    </source>
</evidence>
<feature type="domain" description="HTH gntR-type" evidence="7">
    <location>
        <begin position="20"/>
        <end position="88"/>
    </location>
</feature>
<dbReference type="PROSITE" id="PS50949">
    <property type="entry name" value="HTH_GNTR"/>
    <property type="match status" value="1"/>
</dbReference>
<accession>A0ABW2CLN4</accession>
<evidence type="ECO:0000256" key="6">
    <source>
        <dbReference type="SAM" id="MobiDB-lite"/>
    </source>
</evidence>
<proteinExistence type="inferred from homology"/>
<keyword evidence="2" id="KW-0663">Pyridoxal phosphate</keyword>
<evidence type="ECO:0000256" key="3">
    <source>
        <dbReference type="ARBA" id="ARBA00023015"/>
    </source>
</evidence>
<keyword evidence="4" id="KW-0238">DNA-binding</keyword>
<name>A0ABW2CLN4_9ACTN</name>
<dbReference type="InterPro" id="IPR051446">
    <property type="entry name" value="HTH_trans_reg/aminotransferase"/>
</dbReference>
<evidence type="ECO:0000313" key="9">
    <source>
        <dbReference type="Proteomes" id="UP001596380"/>
    </source>
</evidence>
<dbReference type="PRINTS" id="PR00035">
    <property type="entry name" value="HTHGNTR"/>
</dbReference>
<dbReference type="PANTHER" id="PTHR46577:SF1">
    <property type="entry name" value="HTH-TYPE TRANSCRIPTIONAL REGULATORY PROTEIN GABR"/>
    <property type="match status" value="1"/>
</dbReference>
<dbReference type="SMART" id="SM00345">
    <property type="entry name" value="HTH_GNTR"/>
    <property type="match status" value="1"/>
</dbReference>
<keyword evidence="8" id="KW-0032">Aminotransferase</keyword>
<feature type="compositionally biased region" description="Basic and acidic residues" evidence="6">
    <location>
        <begin position="95"/>
        <end position="116"/>
    </location>
</feature>
<dbReference type="Pfam" id="PF00392">
    <property type="entry name" value="GntR"/>
    <property type="match status" value="1"/>
</dbReference>
<dbReference type="Gene3D" id="3.40.640.10">
    <property type="entry name" value="Type I PLP-dependent aspartate aminotransferase-like (Major domain)"/>
    <property type="match status" value="1"/>
</dbReference>
<keyword evidence="8" id="KW-0808">Transferase</keyword>
<gene>
    <name evidence="8" type="ORF">ACFQKB_22250</name>
</gene>
<keyword evidence="3" id="KW-0805">Transcription regulation</keyword>
<reference evidence="9" key="1">
    <citation type="journal article" date="2019" name="Int. J. Syst. Evol. Microbiol.">
        <title>The Global Catalogue of Microorganisms (GCM) 10K type strain sequencing project: providing services to taxonomists for standard genome sequencing and annotation.</title>
        <authorList>
            <consortium name="The Broad Institute Genomics Platform"/>
            <consortium name="The Broad Institute Genome Sequencing Center for Infectious Disease"/>
            <person name="Wu L."/>
            <person name="Ma J."/>
        </authorList>
    </citation>
    <scope>NUCLEOTIDE SEQUENCE [LARGE SCALE GENOMIC DNA]</scope>
    <source>
        <strain evidence="9">JCM 3369</strain>
    </source>
</reference>
<keyword evidence="9" id="KW-1185">Reference proteome</keyword>
<dbReference type="CDD" id="cd07377">
    <property type="entry name" value="WHTH_GntR"/>
    <property type="match status" value="1"/>
</dbReference>
<dbReference type="InterPro" id="IPR036390">
    <property type="entry name" value="WH_DNA-bd_sf"/>
</dbReference>
<dbReference type="InterPro" id="IPR015424">
    <property type="entry name" value="PyrdxlP-dep_Trfase"/>
</dbReference>
<evidence type="ECO:0000256" key="4">
    <source>
        <dbReference type="ARBA" id="ARBA00023125"/>
    </source>
</evidence>
<comment type="similarity">
    <text evidence="1">In the C-terminal section; belongs to the class-I pyridoxal-phosphate-dependent aminotransferase family.</text>
</comment>
<evidence type="ECO:0000313" key="8">
    <source>
        <dbReference type="EMBL" id="MFC6882494.1"/>
    </source>
</evidence>
<feature type="region of interest" description="Disordered" evidence="6">
    <location>
        <begin position="81"/>
        <end position="116"/>
    </location>
</feature>
<dbReference type="Gene3D" id="1.10.10.10">
    <property type="entry name" value="Winged helix-like DNA-binding domain superfamily/Winged helix DNA-binding domain"/>
    <property type="match status" value="1"/>
</dbReference>
<evidence type="ECO:0000256" key="5">
    <source>
        <dbReference type="ARBA" id="ARBA00023163"/>
    </source>
</evidence>
<dbReference type="Proteomes" id="UP001596380">
    <property type="component" value="Unassembled WGS sequence"/>
</dbReference>
<dbReference type="RefSeq" id="WP_160826633.1">
    <property type="nucleotide sequence ID" value="NZ_JBHSXS010000013.1"/>
</dbReference>
<dbReference type="InterPro" id="IPR000524">
    <property type="entry name" value="Tscrpt_reg_HTH_GntR"/>
</dbReference>
<dbReference type="EMBL" id="JBHSXS010000013">
    <property type="protein sequence ID" value="MFC6882494.1"/>
    <property type="molecule type" value="Genomic_DNA"/>
</dbReference>
<dbReference type="PANTHER" id="PTHR46577">
    <property type="entry name" value="HTH-TYPE TRANSCRIPTIONAL REGULATORY PROTEIN GABR"/>
    <property type="match status" value="1"/>
</dbReference>
<dbReference type="GO" id="GO:0008483">
    <property type="term" value="F:transaminase activity"/>
    <property type="evidence" value="ECO:0007669"/>
    <property type="project" value="UniProtKB-KW"/>
</dbReference>
<dbReference type="SUPFAM" id="SSF53383">
    <property type="entry name" value="PLP-dependent transferases"/>
    <property type="match status" value="1"/>
</dbReference>
<keyword evidence="5" id="KW-0804">Transcription</keyword>
<dbReference type="InterPro" id="IPR004839">
    <property type="entry name" value="Aminotransferase_I/II_large"/>
</dbReference>
<protein>
    <submittedName>
        <fullName evidence="8">PLP-dependent aminotransferase family protein</fullName>
    </submittedName>
</protein>
<dbReference type="SUPFAM" id="SSF46785">
    <property type="entry name" value="Winged helix' DNA-binding domain"/>
    <property type="match status" value="1"/>
</dbReference>
<comment type="caution">
    <text evidence="8">The sequence shown here is derived from an EMBL/GenBank/DDBJ whole genome shotgun (WGS) entry which is preliminary data.</text>
</comment>
<dbReference type="CDD" id="cd00609">
    <property type="entry name" value="AAT_like"/>
    <property type="match status" value="1"/>
</dbReference>
<organism evidence="8 9">
    <name type="scientific">Actinomadura yumaensis</name>
    <dbReference type="NCBI Taxonomy" id="111807"/>
    <lineage>
        <taxon>Bacteria</taxon>
        <taxon>Bacillati</taxon>
        <taxon>Actinomycetota</taxon>
        <taxon>Actinomycetes</taxon>
        <taxon>Streptosporangiales</taxon>
        <taxon>Thermomonosporaceae</taxon>
        <taxon>Actinomadura</taxon>
    </lineage>
</organism>
<dbReference type="InterPro" id="IPR036388">
    <property type="entry name" value="WH-like_DNA-bd_sf"/>
</dbReference>
<sequence length="482" mass="49887">MGNPGGAGLDLLLGVERGRGGVGRSLEAALRDAVRSGRLPAGTPLPGTRTLAADLGISRGTVVQAYTQLVAEGWLVGTPGSGTRVSAAPTVGGGDEPRRDAAGERPPDLVDLRPGRPDLTSFPRTAWVAAVRRALAAAGPEVWDYPPPLGLPAVREAIAEYVARARGVRADPRGVAVVGGGFAGGLALLARALRTLGVREVATEDPGLGRHRELLRAAGMATVPLPVDAGGADPGGLTAGTGAALLTPAHQHPMGVVLAPERRAAFAGWARRRGAYLIEDDYDGEFRYDQQPVGALQALAPERVVFAGSASKTLAPGMRLAWLVVPPDLREPLALAAEEAGTGAPVAEQLAFAELVGNGGYDRHIRRARLAHRRRRAELARRLPVPLHGVPAGLHALLPVGSAAHERRLVEAGASAGIRLHGLHTLGYWHDSPAGTPTGASGARPVERPAALVLGYAAPPPHAWRRALDALAKLVEVHGLTG</sequence>
<dbReference type="Pfam" id="PF00155">
    <property type="entry name" value="Aminotran_1_2"/>
    <property type="match status" value="1"/>
</dbReference>